<comment type="caution">
    <text evidence="2">The sequence shown here is derived from an EMBL/GenBank/DDBJ whole genome shotgun (WGS) entry which is preliminary data.</text>
</comment>
<dbReference type="Gene3D" id="3.40.50.150">
    <property type="entry name" value="Vaccinia Virus protein VP39"/>
    <property type="match status" value="1"/>
</dbReference>
<protein>
    <submittedName>
        <fullName evidence="2">Class I SAM-dependent methyltransferase</fullName>
    </submittedName>
</protein>
<reference evidence="2" key="1">
    <citation type="submission" date="2020-10" db="EMBL/GenBank/DDBJ databases">
        <title>Connecting structure to function with the recovery of over 1000 high-quality activated sludge metagenome-assembled genomes encoding full-length rRNA genes using long-read sequencing.</title>
        <authorList>
            <person name="Singleton C.M."/>
            <person name="Petriglieri F."/>
            <person name="Kristensen J.M."/>
            <person name="Kirkegaard R.H."/>
            <person name="Michaelsen T.Y."/>
            <person name="Andersen M.H."/>
            <person name="Karst S.M."/>
            <person name="Dueholm M.S."/>
            <person name="Nielsen P.H."/>
            <person name="Albertsen M."/>
        </authorList>
    </citation>
    <scope>NUCLEOTIDE SEQUENCE</scope>
    <source>
        <strain evidence="2">Skiv_18-Q3-R9-52_MAXAC.067</strain>
    </source>
</reference>
<dbReference type="Proteomes" id="UP000886657">
    <property type="component" value="Unassembled WGS sequence"/>
</dbReference>
<keyword evidence="2" id="KW-0489">Methyltransferase</keyword>
<dbReference type="InterPro" id="IPR013216">
    <property type="entry name" value="Methyltransf_11"/>
</dbReference>
<keyword evidence="2" id="KW-0808">Transferase</keyword>
<dbReference type="GO" id="GO:0032259">
    <property type="term" value="P:methylation"/>
    <property type="evidence" value="ECO:0007669"/>
    <property type="project" value="UniProtKB-KW"/>
</dbReference>
<evidence type="ECO:0000313" key="3">
    <source>
        <dbReference type="Proteomes" id="UP000886657"/>
    </source>
</evidence>
<evidence type="ECO:0000313" key="2">
    <source>
        <dbReference type="EMBL" id="MBK9795398.1"/>
    </source>
</evidence>
<sequence length="238" mass="26786">MEWFARDFDHPAYFSIYADKAADAALEGPALAALLDLPRRSRVLDLPCGWGRLHPYLRGQGFETIGGDLSPMNLVKHRACHPAPLVRLDFRALPFRPSCVDGVFCAYTSWGYFATEPENLGQLAEFARVLRPGGVLLLDLAGRSFLQAAMTEVDGIWLDFPEDGYQERAHWTPDGRRILTERTCQGASFCHDIWIPTDAEVRAFLARAGFEVGRAFGGLDGRPWEEAAERWIYRAIKR</sequence>
<feature type="domain" description="Methyltransferase type 11" evidence="1">
    <location>
        <begin position="44"/>
        <end position="137"/>
    </location>
</feature>
<dbReference type="AlphaFoldDB" id="A0A9D7SEF5"/>
<gene>
    <name evidence="2" type="ORF">IPP58_02675</name>
</gene>
<dbReference type="InterPro" id="IPR029063">
    <property type="entry name" value="SAM-dependent_MTases_sf"/>
</dbReference>
<dbReference type="GO" id="GO:0008757">
    <property type="term" value="F:S-adenosylmethionine-dependent methyltransferase activity"/>
    <property type="evidence" value="ECO:0007669"/>
    <property type="project" value="InterPro"/>
</dbReference>
<dbReference type="SUPFAM" id="SSF53335">
    <property type="entry name" value="S-adenosyl-L-methionine-dependent methyltransferases"/>
    <property type="match status" value="1"/>
</dbReference>
<proteinExistence type="predicted"/>
<dbReference type="Pfam" id="PF08241">
    <property type="entry name" value="Methyltransf_11"/>
    <property type="match status" value="1"/>
</dbReference>
<name>A0A9D7SEF5_9BACT</name>
<dbReference type="EMBL" id="JADKIO010000005">
    <property type="protein sequence ID" value="MBK9795398.1"/>
    <property type="molecule type" value="Genomic_DNA"/>
</dbReference>
<accession>A0A9D7SEF5</accession>
<dbReference type="CDD" id="cd02440">
    <property type="entry name" value="AdoMet_MTases"/>
    <property type="match status" value="1"/>
</dbReference>
<evidence type="ECO:0000259" key="1">
    <source>
        <dbReference type="Pfam" id="PF08241"/>
    </source>
</evidence>
<organism evidence="2 3">
    <name type="scientific">Candidatus Geothrix skivensis</name>
    <dbReference type="NCBI Taxonomy" id="2954439"/>
    <lineage>
        <taxon>Bacteria</taxon>
        <taxon>Pseudomonadati</taxon>
        <taxon>Acidobacteriota</taxon>
        <taxon>Holophagae</taxon>
        <taxon>Holophagales</taxon>
        <taxon>Holophagaceae</taxon>
        <taxon>Geothrix</taxon>
    </lineage>
</organism>